<proteinExistence type="predicted"/>
<keyword evidence="2" id="KW-1185">Reference proteome</keyword>
<evidence type="ECO:0000313" key="2">
    <source>
        <dbReference type="Proteomes" id="UP001066276"/>
    </source>
</evidence>
<evidence type="ECO:0000313" key="1">
    <source>
        <dbReference type="EMBL" id="KAJ1159707.1"/>
    </source>
</evidence>
<name>A0AAV7S678_PLEWA</name>
<reference evidence="1" key="1">
    <citation type="journal article" date="2022" name="bioRxiv">
        <title>Sequencing and chromosome-scale assembly of the giantPleurodeles waltlgenome.</title>
        <authorList>
            <person name="Brown T."/>
            <person name="Elewa A."/>
            <person name="Iarovenko S."/>
            <person name="Subramanian E."/>
            <person name="Araus A.J."/>
            <person name="Petzold A."/>
            <person name="Susuki M."/>
            <person name="Suzuki K.-i.T."/>
            <person name="Hayashi T."/>
            <person name="Toyoda A."/>
            <person name="Oliveira C."/>
            <person name="Osipova E."/>
            <person name="Leigh N.D."/>
            <person name="Simon A."/>
            <person name="Yun M.H."/>
        </authorList>
    </citation>
    <scope>NUCLEOTIDE SEQUENCE</scope>
    <source>
        <strain evidence="1">20211129_DDA</strain>
        <tissue evidence="1">Liver</tissue>
    </source>
</reference>
<comment type="caution">
    <text evidence="1">The sequence shown here is derived from an EMBL/GenBank/DDBJ whole genome shotgun (WGS) entry which is preliminary data.</text>
</comment>
<gene>
    <name evidence="1" type="ORF">NDU88_000212</name>
</gene>
<protein>
    <submittedName>
        <fullName evidence="1">Uncharacterized protein</fullName>
    </submittedName>
</protein>
<dbReference type="Proteomes" id="UP001066276">
    <property type="component" value="Chromosome 4_2"/>
</dbReference>
<accession>A0AAV7S678</accession>
<dbReference type="EMBL" id="JANPWB010000008">
    <property type="protein sequence ID" value="KAJ1159707.1"/>
    <property type="molecule type" value="Genomic_DNA"/>
</dbReference>
<sequence>MLERVIGVVSTEIDVAEGRLSLGQTDNVAGGEASGDVGVGLFERGEVNRYEEDAEGSGAQYAWVSPRLLSDLEDLVDPVGVSIEKE</sequence>
<dbReference type="AlphaFoldDB" id="A0AAV7S678"/>
<organism evidence="1 2">
    <name type="scientific">Pleurodeles waltl</name>
    <name type="common">Iberian ribbed newt</name>
    <dbReference type="NCBI Taxonomy" id="8319"/>
    <lineage>
        <taxon>Eukaryota</taxon>
        <taxon>Metazoa</taxon>
        <taxon>Chordata</taxon>
        <taxon>Craniata</taxon>
        <taxon>Vertebrata</taxon>
        <taxon>Euteleostomi</taxon>
        <taxon>Amphibia</taxon>
        <taxon>Batrachia</taxon>
        <taxon>Caudata</taxon>
        <taxon>Salamandroidea</taxon>
        <taxon>Salamandridae</taxon>
        <taxon>Pleurodelinae</taxon>
        <taxon>Pleurodeles</taxon>
    </lineage>
</organism>